<evidence type="ECO:0000313" key="4">
    <source>
        <dbReference type="EMBL" id="GGU05042.1"/>
    </source>
</evidence>
<evidence type="ECO:0000259" key="2">
    <source>
        <dbReference type="Pfam" id="PF01425"/>
    </source>
</evidence>
<dbReference type="PANTHER" id="PTHR11895">
    <property type="entry name" value="TRANSAMIDASE"/>
    <property type="match status" value="1"/>
</dbReference>
<dbReference type="Gene3D" id="3.90.1300.10">
    <property type="entry name" value="Amidase signature (AS) domain"/>
    <property type="match status" value="1"/>
</dbReference>
<keyword evidence="5" id="KW-1185">Reference proteome</keyword>
<reference evidence="4" key="4">
    <citation type="submission" date="2020-09" db="EMBL/GenBank/DDBJ databases">
        <authorList>
            <person name="Sun Q."/>
            <person name="Ohkuma M."/>
        </authorList>
    </citation>
    <scope>NUCLEOTIDE SEQUENCE</scope>
    <source>
        <strain evidence="4">JCM 31740</strain>
    </source>
</reference>
<name>A0A348B1N3_9CREN</name>
<dbReference type="Proteomes" id="UP000616143">
    <property type="component" value="Unassembled WGS sequence"/>
</dbReference>
<evidence type="ECO:0000313" key="5">
    <source>
        <dbReference type="Proteomes" id="UP000276741"/>
    </source>
</evidence>
<dbReference type="KEGG" id="sacd:HS1genome_0474"/>
<gene>
    <name evidence="4" type="ORF">GCM10007116_21960</name>
    <name evidence="3" type="ORF">HS1genome_0474</name>
</gene>
<dbReference type="InterPro" id="IPR036928">
    <property type="entry name" value="AS_sf"/>
</dbReference>
<protein>
    <submittedName>
        <fullName evidence="3">Amidase</fullName>
    </submittedName>
</protein>
<dbReference type="InterPro" id="IPR020556">
    <property type="entry name" value="Amidase_CS"/>
</dbReference>
<proteinExistence type="predicted"/>
<dbReference type="Proteomes" id="UP000276741">
    <property type="component" value="Chromosome"/>
</dbReference>
<reference evidence="5" key="2">
    <citation type="submission" date="2018-04" db="EMBL/GenBank/DDBJ databases">
        <title>Complete genome sequence of Sulfodiicoccus acidiphilus strain HS-1.</title>
        <authorList>
            <person name="Sakai H.D."/>
            <person name="Kurosawa N."/>
        </authorList>
    </citation>
    <scope>NUCLEOTIDE SEQUENCE [LARGE SCALE GENOMIC DNA]</scope>
    <source>
        <strain evidence="5">HS-1</strain>
    </source>
</reference>
<feature type="region of interest" description="Disordered" evidence="1">
    <location>
        <begin position="82"/>
        <end position="107"/>
    </location>
</feature>
<feature type="domain" description="Amidase" evidence="2">
    <location>
        <begin position="24"/>
        <end position="378"/>
    </location>
</feature>
<dbReference type="SUPFAM" id="SSF75304">
    <property type="entry name" value="Amidase signature (AS) enzymes"/>
    <property type="match status" value="1"/>
</dbReference>
<evidence type="ECO:0000256" key="1">
    <source>
        <dbReference type="SAM" id="MobiDB-lite"/>
    </source>
</evidence>
<accession>A0A348B1N3</accession>
<dbReference type="PROSITE" id="PS00571">
    <property type="entry name" value="AMIDASES"/>
    <property type="match status" value="1"/>
</dbReference>
<dbReference type="RefSeq" id="WP_126449387.1">
    <property type="nucleotide sequence ID" value="NZ_AP018553.1"/>
</dbReference>
<reference evidence="4" key="1">
    <citation type="journal article" date="2014" name="Int. J. Syst. Evol. Microbiol.">
        <title>Complete genome sequence of Corynebacterium casei LMG S-19264T (=DSM 44701T), isolated from a smear-ripened cheese.</title>
        <authorList>
            <consortium name="US DOE Joint Genome Institute (JGI-PGF)"/>
            <person name="Walter F."/>
            <person name="Albersmeier A."/>
            <person name="Kalinowski J."/>
            <person name="Ruckert C."/>
        </authorList>
    </citation>
    <scope>NUCLEOTIDE SEQUENCE</scope>
    <source>
        <strain evidence="4">JCM 31740</strain>
    </source>
</reference>
<dbReference type="GO" id="GO:0003824">
    <property type="term" value="F:catalytic activity"/>
    <property type="evidence" value="ECO:0007669"/>
    <property type="project" value="InterPro"/>
</dbReference>
<sequence>MELRKRLEENRFNQYVQVLEWEGGLPIAVKDVIDVKGARTTAGSRVMEYVAEEDSSVVRRLKRAGFTPIAKANTHEFAIGATNTSSRFGPTRNPRDPSRITGGSSGGSAAAVAAGDVELALGTDTGGSIRIPAALCGVYGFKPTFGRVSRNGVVPMAWSLDHVGFIGRDLKLIVEAYKASKGYDSKDPSTTLNLSVPEKDRKYRRVGLIREMTEGTEVEKEFMKFVDKLSSTLEVEYVSLQDKGWSEARFVIAAVEAAAYHSKFLPERETLYFPDVISFLRMGMGLRGVDYVNAQRIRSEAVSYLSRIFKSFDLLICPTVKVRPPLLEEVLGKEVEWRVRLVSNTAPFNLTGNPALSVPINEMVGAQMVADLGEDLSLLEFVINTLGARSI</sequence>
<dbReference type="InterPro" id="IPR000120">
    <property type="entry name" value="Amidase"/>
</dbReference>
<organism evidence="3 5">
    <name type="scientific">Sulfodiicoccus acidiphilus</name>
    <dbReference type="NCBI Taxonomy" id="1670455"/>
    <lineage>
        <taxon>Archaea</taxon>
        <taxon>Thermoproteota</taxon>
        <taxon>Thermoprotei</taxon>
        <taxon>Sulfolobales</taxon>
        <taxon>Sulfolobaceae</taxon>
        <taxon>Sulfodiicoccus</taxon>
    </lineage>
</organism>
<reference evidence="3" key="3">
    <citation type="journal article" date="2019" name="BMC Res. Notes">
        <title>Complete genome sequence of the Sulfodiicoccus acidiphilus strain HS-1T, the first crenarchaeon that lacks polB3, isolated from an acidic hot spring in Ohwaku-dani, Hakone, Japan.</title>
        <authorList>
            <person name="Sakai H.D."/>
            <person name="Kurosawa N."/>
        </authorList>
    </citation>
    <scope>NUCLEOTIDE SEQUENCE</scope>
    <source>
        <strain evidence="3">HS-1</strain>
    </source>
</reference>
<dbReference type="EMBL" id="AP018553">
    <property type="protein sequence ID" value="BBD72085.1"/>
    <property type="molecule type" value="Genomic_DNA"/>
</dbReference>
<dbReference type="OrthoDB" id="7931at2157"/>
<dbReference type="InterPro" id="IPR023631">
    <property type="entry name" value="Amidase_dom"/>
</dbReference>
<evidence type="ECO:0000313" key="3">
    <source>
        <dbReference type="EMBL" id="BBD72085.1"/>
    </source>
</evidence>
<dbReference type="Pfam" id="PF01425">
    <property type="entry name" value="Amidase"/>
    <property type="match status" value="1"/>
</dbReference>
<dbReference type="AlphaFoldDB" id="A0A348B1N3"/>
<dbReference type="EMBL" id="BMQS01000032">
    <property type="protein sequence ID" value="GGU05042.1"/>
    <property type="molecule type" value="Genomic_DNA"/>
</dbReference>
<dbReference type="GeneID" id="38665980"/>
<dbReference type="PANTHER" id="PTHR11895:SF67">
    <property type="entry name" value="AMIDASE DOMAIN-CONTAINING PROTEIN"/>
    <property type="match status" value="1"/>
</dbReference>